<organism evidence="1 2">
    <name type="scientific">Helianthus annuus</name>
    <name type="common">Common sunflower</name>
    <dbReference type="NCBI Taxonomy" id="4232"/>
    <lineage>
        <taxon>Eukaryota</taxon>
        <taxon>Viridiplantae</taxon>
        <taxon>Streptophyta</taxon>
        <taxon>Embryophyta</taxon>
        <taxon>Tracheophyta</taxon>
        <taxon>Spermatophyta</taxon>
        <taxon>Magnoliopsida</taxon>
        <taxon>eudicotyledons</taxon>
        <taxon>Gunneridae</taxon>
        <taxon>Pentapetalae</taxon>
        <taxon>asterids</taxon>
        <taxon>campanulids</taxon>
        <taxon>Asterales</taxon>
        <taxon>Asteraceae</taxon>
        <taxon>Asteroideae</taxon>
        <taxon>Heliantheae alliance</taxon>
        <taxon>Heliantheae</taxon>
        <taxon>Helianthus</taxon>
    </lineage>
</organism>
<dbReference type="EMBL" id="MNCJ02000318">
    <property type="protein sequence ID" value="KAF5816654.1"/>
    <property type="molecule type" value="Genomic_DNA"/>
</dbReference>
<proteinExistence type="predicted"/>
<accession>A0A9K3JK97</accession>
<reference evidence="1" key="2">
    <citation type="submission" date="2020-06" db="EMBL/GenBank/DDBJ databases">
        <title>Helianthus annuus Genome sequencing and assembly Release 2.</title>
        <authorList>
            <person name="Gouzy J."/>
            <person name="Langlade N."/>
            <person name="Munos S."/>
        </authorList>
    </citation>
    <scope>NUCLEOTIDE SEQUENCE</scope>
    <source>
        <tissue evidence="1">Leaves</tissue>
    </source>
</reference>
<name>A0A9K3JK97_HELAN</name>
<protein>
    <submittedName>
        <fullName evidence="1">Uncharacterized protein</fullName>
    </submittedName>
</protein>
<reference evidence="1" key="1">
    <citation type="journal article" date="2017" name="Nature">
        <title>The sunflower genome provides insights into oil metabolism, flowering and Asterid evolution.</title>
        <authorList>
            <person name="Badouin H."/>
            <person name="Gouzy J."/>
            <person name="Grassa C.J."/>
            <person name="Murat F."/>
            <person name="Staton S.E."/>
            <person name="Cottret L."/>
            <person name="Lelandais-Briere C."/>
            <person name="Owens G.L."/>
            <person name="Carrere S."/>
            <person name="Mayjonade B."/>
            <person name="Legrand L."/>
            <person name="Gill N."/>
            <person name="Kane N.C."/>
            <person name="Bowers J.E."/>
            <person name="Hubner S."/>
            <person name="Bellec A."/>
            <person name="Berard A."/>
            <person name="Berges H."/>
            <person name="Blanchet N."/>
            <person name="Boniface M.C."/>
            <person name="Brunel D."/>
            <person name="Catrice O."/>
            <person name="Chaidir N."/>
            <person name="Claudel C."/>
            <person name="Donnadieu C."/>
            <person name="Faraut T."/>
            <person name="Fievet G."/>
            <person name="Helmstetter N."/>
            <person name="King M."/>
            <person name="Knapp S.J."/>
            <person name="Lai Z."/>
            <person name="Le Paslier M.C."/>
            <person name="Lippi Y."/>
            <person name="Lorenzon L."/>
            <person name="Mandel J.R."/>
            <person name="Marage G."/>
            <person name="Marchand G."/>
            <person name="Marquand E."/>
            <person name="Bret-Mestries E."/>
            <person name="Morien E."/>
            <person name="Nambeesan S."/>
            <person name="Nguyen T."/>
            <person name="Pegot-Espagnet P."/>
            <person name="Pouilly N."/>
            <person name="Raftis F."/>
            <person name="Sallet E."/>
            <person name="Schiex T."/>
            <person name="Thomas J."/>
            <person name="Vandecasteele C."/>
            <person name="Vares D."/>
            <person name="Vear F."/>
            <person name="Vautrin S."/>
            <person name="Crespi M."/>
            <person name="Mangin B."/>
            <person name="Burke J.M."/>
            <person name="Salse J."/>
            <person name="Munos S."/>
            <person name="Vincourt P."/>
            <person name="Rieseberg L.H."/>
            <person name="Langlade N.B."/>
        </authorList>
    </citation>
    <scope>NUCLEOTIDE SEQUENCE</scope>
    <source>
        <tissue evidence="1">Leaves</tissue>
    </source>
</reference>
<sequence length="155" mass="17183">MTSPLNTLKLKQVKLTGNKTSPVCSLTFPSPILSRVVTAKRYPRSLVAFLAEKSSNTRTRIAFCNINPLMSRFSAGMTTFQFNCTLRNIFSALPHLYVGCTGSSGVGGVRCGSGCVWPFRWGLSTSHGEECVLIIYQLNQQWIFFIPDDAVKSFF</sequence>
<dbReference type="Gramene" id="mRNA:HanXRQr2_Chr03g0136621">
    <property type="protein sequence ID" value="mRNA:HanXRQr2_Chr03g0136621"/>
    <property type="gene ID" value="HanXRQr2_Chr03g0136621"/>
</dbReference>
<gene>
    <name evidence="1" type="ORF">HanXRQr2_Chr03g0136621</name>
</gene>
<evidence type="ECO:0000313" key="1">
    <source>
        <dbReference type="EMBL" id="KAF5816654.1"/>
    </source>
</evidence>
<comment type="caution">
    <text evidence="1">The sequence shown here is derived from an EMBL/GenBank/DDBJ whole genome shotgun (WGS) entry which is preliminary data.</text>
</comment>
<dbReference type="AlphaFoldDB" id="A0A9K3JK97"/>
<dbReference type="Proteomes" id="UP000215914">
    <property type="component" value="Unassembled WGS sequence"/>
</dbReference>
<keyword evidence="2" id="KW-1185">Reference proteome</keyword>
<evidence type="ECO:0000313" key="2">
    <source>
        <dbReference type="Proteomes" id="UP000215914"/>
    </source>
</evidence>